<dbReference type="GO" id="GO:0005788">
    <property type="term" value="C:endoplasmic reticulum lumen"/>
    <property type="evidence" value="ECO:0007669"/>
    <property type="project" value="UniProtKB-SubCell"/>
</dbReference>
<feature type="chain" id="PRO_5004909475" evidence="7">
    <location>
        <begin position="18"/>
        <end position="410"/>
    </location>
</feature>
<dbReference type="OrthoDB" id="202415at2759"/>
<reference evidence="9" key="1">
    <citation type="submission" date="2013-07" db="EMBL/GenBank/DDBJ databases">
        <authorList>
            <person name="Geib S."/>
        </authorList>
    </citation>
    <scope>NUCLEOTIDE SEQUENCE</scope>
</reference>
<evidence type="ECO:0000256" key="3">
    <source>
        <dbReference type="ARBA" id="ARBA00010118"/>
    </source>
</evidence>
<feature type="domain" description="Glycosyl transferase CAP10" evidence="8">
    <location>
        <begin position="138"/>
        <end position="392"/>
    </location>
</feature>
<comment type="subcellular location">
    <subcellularLocation>
        <location evidence="1">Endoplasmic reticulum lumen</location>
    </subcellularLocation>
</comment>
<organism evidence="9">
    <name type="scientific">Ceratitis capitata</name>
    <name type="common">Mediterranean fruit fly</name>
    <name type="synonym">Tephritis capitata</name>
    <dbReference type="NCBI Taxonomy" id="7213"/>
    <lineage>
        <taxon>Eukaryota</taxon>
        <taxon>Metazoa</taxon>
        <taxon>Ecdysozoa</taxon>
        <taxon>Arthropoda</taxon>
        <taxon>Hexapoda</taxon>
        <taxon>Insecta</taxon>
        <taxon>Pterygota</taxon>
        <taxon>Neoptera</taxon>
        <taxon>Endopterygota</taxon>
        <taxon>Diptera</taxon>
        <taxon>Brachycera</taxon>
        <taxon>Muscomorpha</taxon>
        <taxon>Tephritoidea</taxon>
        <taxon>Tephritidae</taxon>
        <taxon>Ceratitis</taxon>
        <taxon>Ceratitis</taxon>
    </lineage>
</organism>
<sequence>MKLLLFYLVIITCKCYALSSIDDNYPNKIRGLDNSENSRSQEEILIGDRLIKKIKKLLEEYTPCSEGGDVNCECHSDVIFNDLKPYQSKGVTNQMLRISAKYGTRYKILNHRLYRDIECMFPARCSGIEHFLLKLVDELPDMDLVVNTRDWPQVPTGLGDRMGPIFSFSKTSSYLDIMYPAWTFWAGGPAISLYPTGIGRWDLLRDSLTKSALKTSWTEKLPIGFFRGSRTSDERDALILLSRLRPDLVDAQYTKNQAWKSPKDTLNAEPAKEVQFEDHCRYKYLFNFRGVAASFRLKHLFLCNSLVFHVGDDWNEFFYFALKPWVHYVPIKSYPSAEEIESIITFFQDNDDLAREISEHGKQFILDHLRMQDIECYWKKLLLEYQKLIKFNVVSEEELVEVKSKYREEL</sequence>
<evidence type="ECO:0000259" key="8">
    <source>
        <dbReference type="SMART" id="SM00672"/>
    </source>
</evidence>
<name>W8BTG6_CERCA</name>
<comment type="function">
    <text evidence="6">Protein O-glucosyltransferase. Catalyzes the reaction that attaches glucose through an O-glycosidic linkage to a conserved serine residue found in the consensus sequence C-X-S-X-[PA]-C in epidermal growth factor-like repeats. Regulates Notch signaling by glucosylating Notch in the ER, glucosylation is required for the correct folding and cleavage of Notch.</text>
</comment>
<proteinExistence type="evidence at transcript level"/>
<dbReference type="PANTHER" id="PTHR12203:SF35">
    <property type="entry name" value="PROTEIN O-GLUCOSYLTRANSFERASE 1"/>
    <property type="match status" value="1"/>
</dbReference>
<evidence type="ECO:0000256" key="5">
    <source>
        <dbReference type="ARBA" id="ARBA00022679"/>
    </source>
</evidence>
<evidence type="ECO:0000256" key="6">
    <source>
        <dbReference type="ARBA" id="ARBA00045690"/>
    </source>
</evidence>
<dbReference type="PANTHER" id="PTHR12203">
    <property type="entry name" value="KDEL LYS-ASP-GLU-LEU CONTAINING - RELATED"/>
    <property type="match status" value="1"/>
</dbReference>
<reference evidence="9" key="2">
    <citation type="journal article" date="2014" name="BMC Genomics">
        <title>A genomic perspective to assessing quality of mass-reared SIT flies used in Mediterranean fruit fly (Ceratitis capitata) eradication in California.</title>
        <authorList>
            <person name="Calla B."/>
            <person name="Hall B."/>
            <person name="Hou S."/>
            <person name="Geib S.M."/>
        </authorList>
    </citation>
    <scope>NUCLEOTIDE SEQUENCE</scope>
</reference>
<accession>W8BTG6</accession>
<keyword evidence="4" id="KW-0328">Glycosyltransferase</keyword>
<dbReference type="GO" id="GO:0006493">
    <property type="term" value="P:protein O-linked glycosylation"/>
    <property type="evidence" value="ECO:0007669"/>
    <property type="project" value="TreeGrafter"/>
</dbReference>
<keyword evidence="5 9" id="KW-0808">Transferase</keyword>
<feature type="signal peptide" evidence="7">
    <location>
        <begin position="1"/>
        <end position="17"/>
    </location>
</feature>
<keyword evidence="7" id="KW-0732">Signal</keyword>
<protein>
    <submittedName>
        <fullName evidence="9">O-glucosyltransferase rumi</fullName>
    </submittedName>
</protein>
<evidence type="ECO:0000256" key="4">
    <source>
        <dbReference type="ARBA" id="ARBA00022676"/>
    </source>
</evidence>
<comment type="similarity">
    <text evidence="3">Belongs to the glycosyltransferase 90 family.</text>
</comment>
<dbReference type="SMART" id="SM00672">
    <property type="entry name" value="CAP10"/>
    <property type="match status" value="1"/>
</dbReference>
<dbReference type="InterPro" id="IPR006598">
    <property type="entry name" value="CAP10"/>
</dbReference>
<dbReference type="GO" id="GO:0045747">
    <property type="term" value="P:positive regulation of Notch signaling pathway"/>
    <property type="evidence" value="ECO:0007669"/>
    <property type="project" value="TreeGrafter"/>
</dbReference>
<dbReference type="Pfam" id="PF05686">
    <property type="entry name" value="Glyco_transf_90"/>
    <property type="match status" value="1"/>
</dbReference>
<evidence type="ECO:0000256" key="7">
    <source>
        <dbReference type="SAM" id="SignalP"/>
    </source>
</evidence>
<evidence type="ECO:0000256" key="1">
    <source>
        <dbReference type="ARBA" id="ARBA00004319"/>
    </source>
</evidence>
<dbReference type="EMBL" id="GAMC01004078">
    <property type="protein sequence ID" value="JAC02478.1"/>
    <property type="molecule type" value="mRNA"/>
</dbReference>
<evidence type="ECO:0000256" key="2">
    <source>
        <dbReference type="ARBA" id="ARBA00004922"/>
    </source>
</evidence>
<dbReference type="GO" id="GO:0035252">
    <property type="term" value="F:UDP-xylosyltransferase activity"/>
    <property type="evidence" value="ECO:0007669"/>
    <property type="project" value="TreeGrafter"/>
</dbReference>
<dbReference type="AlphaFoldDB" id="W8BTG6"/>
<dbReference type="InterPro" id="IPR051091">
    <property type="entry name" value="O-Glucosyltr/Glycosyltrsf_90"/>
</dbReference>
<gene>
    <name evidence="9" type="primary">RUMI</name>
</gene>
<dbReference type="GO" id="GO:0035251">
    <property type="term" value="F:UDP-glucosyltransferase activity"/>
    <property type="evidence" value="ECO:0007669"/>
    <property type="project" value="TreeGrafter"/>
</dbReference>
<evidence type="ECO:0000313" key="9">
    <source>
        <dbReference type="EMBL" id="JAC02478.1"/>
    </source>
</evidence>
<comment type="pathway">
    <text evidence="2">Protein modification; protein glycosylation.</text>
</comment>